<feature type="region of interest" description="Disordered" evidence="1">
    <location>
        <begin position="62"/>
        <end position="82"/>
    </location>
</feature>
<name>A0A6A5QC70_AMPQU</name>
<proteinExistence type="predicted"/>
<evidence type="ECO:0000313" key="3">
    <source>
        <dbReference type="Proteomes" id="UP000800096"/>
    </source>
</evidence>
<dbReference type="Proteomes" id="UP000800096">
    <property type="component" value="Unassembled WGS sequence"/>
</dbReference>
<feature type="region of interest" description="Disordered" evidence="1">
    <location>
        <begin position="394"/>
        <end position="424"/>
    </location>
</feature>
<feature type="region of interest" description="Disordered" evidence="1">
    <location>
        <begin position="204"/>
        <end position="224"/>
    </location>
</feature>
<evidence type="ECO:0000313" key="2">
    <source>
        <dbReference type="EMBL" id="KAF1913201.1"/>
    </source>
</evidence>
<keyword evidence="3" id="KW-1185">Reference proteome</keyword>
<feature type="region of interest" description="Disordered" evidence="1">
    <location>
        <begin position="252"/>
        <end position="373"/>
    </location>
</feature>
<feature type="compositionally biased region" description="Polar residues" evidence="1">
    <location>
        <begin position="319"/>
        <end position="334"/>
    </location>
</feature>
<dbReference type="OrthoDB" id="5138418at2759"/>
<protein>
    <submittedName>
        <fullName evidence="2">Uncharacterized protein</fullName>
    </submittedName>
</protein>
<evidence type="ECO:0000256" key="1">
    <source>
        <dbReference type="SAM" id="MobiDB-lite"/>
    </source>
</evidence>
<dbReference type="AlphaFoldDB" id="A0A6A5QC70"/>
<feature type="compositionally biased region" description="Polar residues" evidence="1">
    <location>
        <begin position="62"/>
        <end position="72"/>
    </location>
</feature>
<reference evidence="2" key="1">
    <citation type="journal article" date="2020" name="Stud. Mycol.">
        <title>101 Dothideomycetes genomes: a test case for predicting lifestyles and emergence of pathogens.</title>
        <authorList>
            <person name="Haridas S."/>
            <person name="Albert R."/>
            <person name="Binder M."/>
            <person name="Bloem J."/>
            <person name="Labutti K."/>
            <person name="Salamov A."/>
            <person name="Andreopoulos B."/>
            <person name="Baker S."/>
            <person name="Barry K."/>
            <person name="Bills G."/>
            <person name="Bluhm B."/>
            <person name="Cannon C."/>
            <person name="Castanera R."/>
            <person name="Culley D."/>
            <person name="Daum C."/>
            <person name="Ezra D."/>
            <person name="Gonzalez J."/>
            <person name="Henrissat B."/>
            <person name="Kuo A."/>
            <person name="Liang C."/>
            <person name="Lipzen A."/>
            <person name="Lutzoni F."/>
            <person name="Magnuson J."/>
            <person name="Mondo S."/>
            <person name="Nolan M."/>
            <person name="Ohm R."/>
            <person name="Pangilinan J."/>
            <person name="Park H.-J."/>
            <person name="Ramirez L."/>
            <person name="Alfaro M."/>
            <person name="Sun H."/>
            <person name="Tritt A."/>
            <person name="Yoshinaga Y."/>
            <person name="Zwiers L.-H."/>
            <person name="Turgeon B."/>
            <person name="Goodwin S."/>
            <person name="Spatafora J."/>
            <person name="Crous P."/>
            <person name="Grigoriev I."/>
        </authorList>
    </citation>
    <scope>NUCLEOTIDE SEQUENCE</scope>
    <source>
        <strain evidence="2">HMLAC05119</strain>
    </source>
</reference>
<accession>A0A6A5QC70</accession>
<organism evidence="2 3">
    <name type="scientific">Ampelomyces quisqualis</name>
    <name type="common">Powdery mildew agent</name>
    <dbReference type="NCBI Taxonomy" id="50730"/>
    <lineage>
        <taxon>Eukaryota</taxon>
        <taxon>Fungi</taxon>
        <taxon>Dikarya</taxon>
        <taxon>Ascomycota</taxon>
        <taxon>Pezizomycotina</taxon>
        <taxon>Dothideomycetes</taxon>
        <taxon>Pleosporomycetidae</taxon>
        <taxon>Pleosporales</taxon>
        <taxon>Pleosporineae</taxon>
        <taxon>Phaeosphaeriaceae</taxon>
        <taxon>Ampelomyces</taxon>
    </lineage>
</organism>
<dbReference type="EMBL" id="ML979139">
    <property type="protein sequence ID" value="KAF1913201.1"/>
    <property type="molecule type" value="Genomic_DNA"/>
</dbReference>
<gene>
    <name evidence="2" type="ORF">BDU57DRAFT_458052</name>
</gene>
<feature type="compositionally biased region" description="Basic and acidic residues" evidence="1">
    <location>
        <begin position="363"/>
        <end position="373"/>
    </location>
</feature>
<sequence length="424" mass="47322">MPGIFTPSPSRAHTTSRTSYFDAAPRFSYATATSDSQVIDFDAHKIRTWSRDNYTAQPDTASAWNHNNSGHSRITDTKSPPPLAHDRYQLADGGIEGSHHMGQAGDYDDYFQLQKQRGQWSVPPTPYIGLKQMTMDGQQTTPNGTKSWSILGLVGGVAGKLFQFCTVPFRGFQAGGGHRYTVDSQEEIAVRLGLQDDPFLHQRAGPVQHVTPGGFPEDDYGMRSIDSLDSERHERPPTKRLRTADNWVVVSNDGEVESRPSTPRLAERRVPDQPGSPSHIPRPASRAGAITPSLKRPSLIPVSRRSAMDRRSLHGSAKIVSSSHNRQRSFNRLSYGSPAVPVENPKKPSSPLPKDSQRLINKVRREEMEEDARMRRMSSQMSAMLREAKEALGSKFEIEDEYDDDRGYDNGGRLQQSGYFPRFS</sequence>